<dbReference type="Gene3D" id="3.40.720.10">
    <property type="entry name" value="Alkaline Phosphatase, subunit A"/>
    <property type="match status" value="1"/>
</dbReference>
<organism evidence="2 3">
    <name type="scientific">Caulobacter vibrioides OR37</name>
    <dbReference type="NCBI Taxonomy" id="1292034"/>
    <lineage>
        <taxon>Bacteria</taxon>
        <taxon>Pseudomonadati</taxon>
        <taxon>Pseudomonadota</taxon>
        <taxon>Alphaproteobacteria</taxon>
        <taxon>Caulobacterales</taxon>
        <taxon>Caulobacteraceae</taxon>
        <taxon>Caulobacter</taxon>
    </lineage>
</organism>
<dbReference type="Pfam" id="PF01663">
    <property type="entry name" value="Phosphodiest"/>
    <property type="match status" value="1"/>
</dbReference>
<dbReference type="OrthoDB" id="9771966at2"/>
<dbReference type="GO" id="GO:0016787">
    <property type="term" value="F:hydrolase activity"/>
    <property type="evidence" value="ECO:0007669"/>
    <property type="project" value="UniProtKB-ARBA"/>
</dbReference>
<accession>R0CZS0</accession>
<dbReference type="PANTHER" id="PTHR10151:SF120">
    <property type="entry name" value="BIS(5'-ADENOSYL)-TRIPHOSPHATASE"/>
    <property type="match status" value="1"/>
</dbReference>
<dbReference type="eggNOG" id="COG1524">
    <property type="taxonomic scope" value="Bacteria"/>
</dbReference>
<evidence type="ECO:0000313" key="2">
    <source>
        <dbReference type="EMBL" id="ENZ81720.1"/>
    </source>
</evidence>
<keyword evidence="3" id="KW-1185">Reference proteome</keyword>
<dbReference type="AlphaFoldDB" id="R0CZS0"/>
<evidence type="ECO:0000256" key="1">
    <source>
        <dbReference type="SAM" id="SignalP"/>
    </source>
</evidence>
<keyword evidence="1" id="KW-0732">Signal</keyword>
<dbReference type="Proteomes" id="UP000013063">
    <property type="component" value="Unassembled WGS sequence"/>
</dbReference>
<feature type="signal peptide" evidence="1">
    <location>
        <begin position="1"/>
        <end position="22"/>
    </location>
</feature>
<evidence type="ECO:0000313" key="3">
    <source>
        <dbReference type="Proteomes" id="UP000013063"/>
    </source>
</evidence>
<comment type="caution">
    <text evidence="2">The sequence shown here is derived from an EMBL/GenBank/DDBJ whole genome shotgun (WGS) entry which is preliminary data.</text>
</comment>
<proteinExistence type="predicted"/>
<name>R0CZS0_CAUVI</name>
<sequence length="449" mass="48759" precursor="true">MRSLMRFAAMVAALTMASNAMAKGHSLVVISIDGMRPSEITDPNAGDPDLPYLRGFLSGGSYADSVRNETPTLTLPNHVSLVTGVAPEQHGVIDNIVFDPIHPGANQFYWYAQDIRTPTLWTQVRQAGGKVASVNWPVTVGADIDYNIPLYWRDQTPEDVKLIRAMSTPGLVDELEKKTGFKLAQAIMHMPDSDRVAGRFAAEILKSRRPRLLLINFSAFDMAQHLFGPGSPQAKAALRNVDQVVRDLAEAAKAADPDAVVAVVSDHGFAPLHDDVNLLKAFADEGLARFSADKSQVESWDALPWGGATAAVYLARPEDPDLRGRVRAFLSTLKTDASFHIRQVDDLTETPAYAAGHAPAFRVGFEIGFEMGRDANAPPVSPSRYRGMHGYPASYPEMRSSFFIQGADIPKGRDLGVIRMESIAPTLAAVMGLPSTGENLLKSERAPAR</sequence>
<dbReference type="SUPFAM" id="SSF53649">
    <property type="entry name" value="Alkaline phosphatase-like"/>
    <property type="match status" value="1"/>
</dbReference>
<reference evidence="2 3" key="1">
    <citation type="journal article" date="2013" name="Genome Announc.">
        <title>Draft Genome Sequence for Caulobacter sp. Strain OR37, a Bacterium Tolerant to Heavy Metals.</title>
        <authorList>
            <person name="Utturkar S.M."/>
            <person name="Bollmann A."/>
            <person name="Brzoska R.M."/>
            <person name="Klingeman D.M."/>
            <person name="Epstein S.E."/>
            <person name="Palumbo A.V."/>
            <person name="Brown S.D."/>
        </authorList>
    </citation>
    <scope>NUCLEOTIDE SEQUENCE [LARGE SCALE GENOMIC DNA]</scope>
    <source>
        <strain evidence="2 3">OR37</strain>
    </source>
</reference>
<dbReference type="STRING" id="1292034.OR37_02317"/>
<dbReference type="RefSeq" id="WP_004619863.1">
    <property type="nucleotide sequence ID" value="NZ_APMP01000013.1"/>
</dbReference>
<dbReference type="InterPro" id="IPR002591">
    <property type="entry name" value="Phosphodiest/P_Trfase"/>
</dbReference>
<dbReference type="EMBL" id="APMP01000013">
    <property type="protein sequence ID" value="ENZ81720.1"/>
    <property type="molecule type" value="Genomic_DNA"/>
</dbReference>
<dbReference type="InterPro" id="IPR017850">
    <property type="entry name" value="Alkaline_phosphatase_core_sf"/>
</dbReference>
<dbReference type="PATRIC" id="fig|1292034.3.peg.2302"/>
<gene>
    <name evidence="2" type="ORF">OR37_02317</name>
</gene>
<dbReference type="CDD" id="cd16018">
    <property type="entry name" value="Enpp"/>
    <property type="match status" value="1"/>
</dbReference>
<feature type="chain" id="PRO_5004340308" evidence="1">
    <location>
        <begin position="23"/>
        <end position="449"/>
    </location>
</feature>
<dbReference type="PANTHER" id="PTHR10151">
    <property type="entry name" value="ECTONUCLEOTIDE PYROPHOSPHATASE/PHOSPHODIESTERASE"/>
    <property type="match status" value="1"/>
</dbReference>
<protein>
    <submittedName>
        <fullName evidence="2">Putative AP superfamily protein</fullName>
    </submittedName>
</protein>